<evidence type="ECO:0000313" key="4">
    <source>
        <dbReference type="Proteomes" id="UP001302602"/>
    </source>
</evidence>
<feature type="region of interest" description="Disordered" evidence="1">
    <location>
        <begin position="137"/>
        <end position="210"/>
    </location>
</feature>
<organism evidence="3 4">
    <name type="scientific">Parathielavia appendiculata</name>
    <dbReference type="NCBI Taxonomy" id="2587402"/>
    <lineage>
        <taxon>Eukaryota</taxon>
        <taxon>Fungi</taxon>
        <taxon>Dikarya</taxon>
        <taxon>Ascomycota</taxon>
        <taxon>Pezizomycotina</taxon>
        <taxon>Sordariomycetes</taxon>
        <taxon>Sordariomycetidae</taxon>
        <taxon>Sordariales</taxon>
        <taxon>Chaetomiaceae</taxon>
        <taxon>Parathielavia</taxon>
    </lineage>
</organism>
<reference evidence="3" key="2">
    <citation type="submission" date="2023-05" db="EMBL/GenBank/DDBJ databases">
        <authorList>
            <consortium name="Lawrence Berkeley National Laboratory"/>
            <person name="Steindorff A."/>
            <person name="Hensen N."/>
            <person name="Bonometti L."/>
            <person name="Westerberg I."/>
            <person name="Brannstrom I.O."/>
            <person name="Guillou S."/>
            <person name="Cros-Aarteil S."/>
            <person name="Calhoun S."/>
            <person name="Haridas S."/>
            <person name="Kuo A."/>
            <person name="Mondo S."/>
            <person name="Pangilinan J."/>
            <person name="Riley R."/>
            <person name="Labutti K."/>
            <person name="Andreopoulos B."/>
            <person name="Lipzen A."/>
            <person name="Chen C."/>
            <person name="Yanf M."/>
            <person name="Daum C."/>
            <person name="Ng V."/>
            <person name="Clum A."/>
            <person name="Ohm R."/>
            <person name="Martin F."/>
            <person name="Silar P."/>
            <person name="Natvig D."/>
            <person name="Lalanne C."/>
            <person name="Gautier V."/>
            <person name="Ament-Velasquez S.L."/>
            <person name="Kruys A."/>
            <person name="Hutchinson M.I."/>
            <person name="Powell A.J."/>
            <person name="Barry K."/>
            <person name="Miller A.N."/>
            <person name="Grigoriev I.V."/>
            <person name="Debuchy R."/>
            <person name="Gladieux P."/>
            <person name="Thoren M.H."/>
            <person name="Johannesson H."/>
        </authorList>
    </citation>
    <scope>NUCLEOTIDE SEQUENCE</scope>
    <source>
        <strain evidence="3">CBS 731.68</strain>
    </source>
</reference>
<evidence type="ECO:0000256" key="1">
    <source>
        <dbReference type="SAM" id="MobiDB-lite"/>
    </source>
</evidence>
<feature type="compositionally biased region" description="Polar residues" evidence="1">
    <location>
        <begin position="144"/>
        <end position="158"/>
    </location>
</feature>
<dbReference type="RefSeq" id="XP_062647939.1">
    <property type="nucleotide sequence ID" value="XM_062787110.1"/>
</dbReference>
<reference evidence="3" key="1">
    <citation type="journal article" date="2023" name="Mol. Phylogenet. Evol.">
        <title>Genome-scale phylogeny and comparative genomics of the fungal order Sordariales.</title>
        <authorList>
            <person name="Hensen N."/>
            <person name="Bonometti L."/>
            <person name="Westerberg I."/>
            <person name="Brannstrom I.O."/>
            <person name="Guillou S."/>
            <person name="Cros-Aarteil S."/>
            <person name="Calhoun S."/>
            <person name="Haridas S."/>
            <person name="Kuo A."/>
            <person name="Mondo S."/>
            <person name="Pangilinan J."/>
            <person name="Riley R."/>
            <person name="LaButti K."/>
            <person name="Andreopoulos B."/>
            <person name="Lipzen A."/>
            <person name="Chen C."/>
            <person name="Yan M."/>
            <person name="Daum C."/>
            <person name="Ng V."/>
            <person name="Clum A."/>
            <person name="Steindorff A."/>
            <person name="Ohm R.A."/>
            <person name="Martin F."/>
            <person name="Silar P."/>
            <person name="Natvig D.O."/>
            <person name="Lalanne C."/>
            <person name="Gautier V."/>
            <person name="Ament-Velasquez S.L."/>
            <person name="Kruys A."/>
            <person name="Hutchinson M.I."/>
            <person name="Powell A.J."/>
            <person name="Barry K."/>
            <person name="Miller A.N."/>
            <person name="Grigoriev I.V."/>
            <person name="Debuchy R."/>
            <person name="Gladieux P."/>
            <person name="Hiltunen Thoren M."/>
            <person name="Johannesson H."/>
        </authorList>
    </citation>
    <scope>NUCLEOTIDE SEQUENCE</scope>
    <source>
        <strain evidence="3">CBS 731.68</strain>
    </source>
</reference>
<evidence type="ECO:0000256" key="2">
    <source>
        <dbReference type="SAM" id="Phobius"/>
    </source>
</evidence>
<name>A0AAN6U0H1_9PEZI</name>
<feature type="compositionally biased region" description="Basic and acidic residues" evidence="1">
    <location>
        <begin position="541"/>
        <end position="552"/>
    </location>
</feature>
<keyword evidence="2" id="KW-1133">Transmembrane helix</keyword>
<dbReference type="Proteomes" id="UP001302602">
    <property type="component" value="Unassembled WGS sequence"/>
</dbReference>
<feature type="compositionally biased region" description="Polar residues" evidence="1">
    <location>
        <begin position="661"/>
        <end position="673"/>
    </location>
</feature>
<feature type="compositionally biased region" description="Gly residues" evidence="1">
    <location>
        <begin position="675"/>
        <end position="684"/>
    </location>
</feature>
<feature type="region of interest" description="Disordered" evidence="1">
    <location>
        <begin position="75"/>
        <end position="94"/>
    </location>
</feature>
<feature type="compositionally biased region" description="Pro residues" evidence="1">
    <location>
        <begin position="107"/>
        <end position="118"/>
    </location>
</feature>
<dbReference type="AlphaFoldDB" id="A0AAN6U0H1"/>
<feature type="region of interest" description="Disordered" evidence="1">
    <location>
        <begin position="368"/>
        <end position="391"/>
    </location>
</feature>
<feature type="region of interest" description="Disordered" evidence="1">
    <location>
        <begin position="660"/>
        <end position="741"/>
    </location>
</feature>
<protein>
    <submittedName>
        <fullName evidence="3">Uncharacterized protein</fullName>
    </submittedName>
</protein>
<feature type="compositionally biased region" description="Basic and acidic residues" evidence="1">
    <location>
        <begin position="703"/>
        <end position="715"/>
    </location>
</feature>
<feature type="region of interest" description="Disordered" evidence="1">
    <location>
        <begin position="100"/>
        <end position="125"/>
    </location>
</feature>
<accession>A0AAN6U0H1</accession>
<evidence type="ECO:0000313" key="3">
    <source>
        <dbReference type="EMBL" id="KAK4124168.1"/>
    </source>
</evidence>
<dbReference type="GeneID" id="87823880"/>
<comment type="caution">
    <text evidence="3">The sequence shown here is derived from an EMBL/GenBank/DDBJ whole genome shotgun (WGS) entry which is preliminary data.</text>
</comment>
<sequence length="741" mass="77529">MASSGLPPGAFLTTIEGRRCTAVPRVAAALSSSSSATSSVSRVTTTASLARTTPAIQTTALAAAPAAEIDTFIEQSPTSTTSSSFITTTSTSPSPVRIIQAQDSEPDPPASPPPPLPAGLPLTSGVTPQSFTAVADAASPRVSVPQSSQADGSVTAPITGTLAGESEGPPAETSAPDLPQEPAATPLLTTVGAPQTPADSPVPKATGTTSADPSVAAIPTLNNNAVQSTVAVAGGVIGGVIAISLLAFFIWWWRRRLQRKRRSTLLTPLDTVPSFDRGEKGGYVIARRSIGPTPVTEKFKAALGQNFKRLRGHIRNRTAPSVNLDRGTSQFVDAARAQRREISSDIGAELTVKDRLRNWLVGLGMKFSQGNNNAQERNPSVTNEKKAASSSQPDFLTLVNMSDQELDREAQRQRASIARANGSASDSFLGKLNLNFGNDNPFSDANAIAHISAKPAPLAIGNRFSDSNTILESPRAAMPKPATYVADIRRSRSNSIATSTVGARRQPSAVYNYSAGAIRDSTTSLGSMATATTAGNQRTKFRSDPFDLERPELLGGPIPTTATTTIPVAAIATITAPNRNQTATIDAYTHTLNRPPTRARTREQRERAESFTSHYSKYSKYSSGISMLSAVENMGEWSDPGPDVGPAAAAAAAAAVRGDQIQLQPRNLTPQSPGQGLGRQGQGQGWAATQVPDGNGVGAVQGGRERLALAREREGSSPWNGDVLERRRMSGSSLGSVGKAM</sequence>
<gene>
    <name evidence="3" type="ORF">N657DRAFT_379583</name>
</gene>
<dbReference type="EMBL" id="MU853227">
    <property type="protein sequence ID" value="KAK4124168.1"/>
    <property type="molecule type" value="Genomic_DNA"/>
</dbReference>
<keyword evidence="2" id="KW-0812">Transmembrane</keyword>
<proteinExistence type="predicted"/>
<feature type="region of interest" description="Disordered" evidence="1">
    <location>
        <begin position="541"/>
        <end position="560"/>
    </location>
</feature>
<feature type="compositionally biased region" description="Low complexity" evidence="1">
    <location>
        <begin position="76"/>
        <end position="94"/>
    </location>
</feature>
<feature type="transmembrane region" description="Helical" evidence="2">
    <location>
        <begin position="230"/>
        <end position="253"/>
    </location>
</feature>
<keyword evidence="2" id="KW-0472">Membrane</keyword>
<keyword evidence="4" id="KW-1185">Reference proteome</keyword>